<dbReference type="Gene3D" id="3.40.630.30">
    <property type="match status" value="1"/>
</dbReference>
<gene>
    <name evidence="2" type="ORF">TR69_WS6001001074</name>
</gene>
<dbReference type="CDD" id="cd04301">
    <property type="entry name" value="NAT_SF"/>
    <property type="match status" value="1"/>
</dbReference>
<proteinExistence type="predicted"/>
<feature type="domain" description="N-acetyltransferase" evidence="1">
    <location>
        <begin position="4"/>
        <end position="171"/>
    </location>
</feature>
<name>A0A136LZH2_9BACT</name>
<dbReference type="GO" id="GO:0016747">
    <property type="term" value="F:acyltransferase activity, transferring groups other than amino-acyl groups"/>
    <property type="evidence" value="ECO:0007669"/>
    <property type="project" value="InterPro"/>
</dbReference>
<keyword evidence="2" id="KW-0808">Transferase</keyword>
<sequence>MREIVIRHASPEDAAQIFDVRTTTWLSTYPNQRLGITIDLIRERFRDRKVGIAKQRSYLENQDHTHTWVATDDGVVVGFIVASIADGKQQILAAYVLPEYQGGGIGSRLMETALEWIGPGTVEVHVAAYNQQAIDYYAKFRFELIGELEEDLIELPGGKVIPEVLMRREQPV</sequence>
<comment type="caution">
    <text evidence="2">The sequence shown here is derived from an EMBL/GenBank/DDBJ whole genome shotgun (WGS) entry which is preliminary data.</text>
</comment>
<dbReference type="PANTHER" id="PTHR43617:SF34">
    <property type="entry name" value="PUTATIVE-RELATED"/>
    <property type="match status" value="1"/>
</dbReference>
<evidence type="ECO:0000313" key="2">
    <source>
        <dbReference type="EMBL" id="KXK27048.1"/>
    </source>
</evidence>
<dbReference type="AlphaFoldDB" id="A0A136LZH2"/>
<reference evidence="2 3" key="1">
    <citation type="submission" date="2015-02" db="EMBL/GenBank/DDBJ databases">
        <title>Improved understanding of the partial-nitritation anammox process through 23 genomes representing the majority of the microbial community.</title>
        <authorList>
            <person name="Speth D.R."/>
            <person name="In T Zandt M."/>
            <person name="Guerrero Cruz S."/>
            <person name="Jetten M.S."/>
            <person name="Dutilh B.E."/>
        </authorList>
    </citation>
    <scope>NUCLEOTIDE SEQUENCE [LARGE SCALE GENOMIC DNA]</scope>
    <source>
        <strain evidence="2">OLB20</strain>
    </source>
</reference>
<dbReference type="Pfam" id="PF00583">
    <property type="entry name" value="Acetyltransf_1"/>
    <property type="match status" value="1"/>
</dbReference>
<dbReference type="InterPro" id="IPR016181">
    <property type="entry name" value="Acyl_CoA_acyltransferase"/>
</dbReference>
<dbReference type="EMBL" id="JYNZ01000003">
    <property type="protein sequence ID" value="KXK27048.1"/>
    <property type="molecule type" value="Genomic_DNA"/>
</dbReference>
<accession>A0A136LZH2</accession>
<dbReference type="PROSITE" id="PS51186">
    <property type="entry name" value="GNAT"/>
    <property type="match status" value="1"/>
</dbReference>
<dbReference type="PANTHER" id="PTHR43617">
    <property type="entry name" value="L-AMINO ACID N-ACETYLTRANSFERASE"/>
    <property type="match status" value="1"/>
</dbReference>
<evidence type="ECO:0000313" key="3">
    <source>
        <dbReference type="Proteomes" id="UP000070457"/>
    </source>
</evidence>
<dbReference type="InterPro" id="IPR050276">
    <property type="entry name" value="MshD_Acetyltransferase"/>
</dbReference>
<organism evidence="2 3">
    <name type="scientific">candidate division WS6 bacterium OLB20</name>
    <dbReference type="NCBI Taxonomy" id="1617426"/>
    <lineage>
        <taxon>Bacteria</taxon>
        <taxon>Candidatus Dojkabacteria</taxon>
    </lineage>
</organism>
<dbReference type="SUPFAM" id="SSF55729">
    <property type="entry name" value="Acyl-CoA N-acyltransferases (Nat)"/>
    <property type="match status" value="1"/>
</dbReference>
<dbReference type="Proteomes" id="UP000070457">
    <property type="component" value="Unassembled WGS sequence"/>
</dbReference>
<protein>
    <submittedName>
        <fullName evidence="2">Putative acetyltransferase</fullName>
    </submittedName>
</protein>
<dbReference type="InterPro" id="IPR000182">
    <property type="entry name" value="GNAT_dom"/>
</dbReference>
<dbReference type="STRING" id="1617426.TR69_WS6001001074"/>
<evidence type="ECO:0000259" key="1">
    <source>
        <dbReference type="PROSITE" id="PS51186"/>
    </source>
</evidence>